<dbReference type="SMART" id="SM00732">
    <property type="entry name" value="YqgFc"/>
    <property type="match status" value="1"/>
</dbReference>
<dbReference type="FunFam" id="2.40.50.140:FF:000051">
    <property type="entry name" value="RNA-binding transcriptional accessory protein"/>
    <property type="match status" value="1"/>
</dbReference>
<proteinExistence type="predicted"/>
<dbReference type="CDD" id="cd05685">
    <property type="entry name" value="S1_Tex"/>
    <property type="match status" value="1"/>
</dbReference>
<dbReference type="Gene3D" id="2.40.50.140">
    <property type="entry name" value="Nucleic acid-binding proteins"/>
    <property type="match status" value="1"/>
</dbReference>
<dbReference type="SUPFAM" id="SSF158832">
    <property type="entry name" value="Tex N-terminal region-like"/>
    <property type="match status" value="1"/>
</dbReference>
<protein>
    <submittedName>
        <fullName evidence="2">RNA-binding transcriptional accessory protein</fullName>
    </submittedName>
</protein>
<name>A0A7C1CWD7_9BACT</name>
<dbReference type="Gene3D" id="1.10.150.310">
    <property type="entry name" value="Tex RuvX-like domain-like"/>
    <property type="match status" value="1"/>
</dbReference>
<dbReference type="InterPro" id="IPR050437">
    <property type="entry name" value="Ribos_protein_bS1-like"/>
</dbReference>
<dbReference type="FunFam" id="3.30.420.140:FF:000001">
    <property type="entry name" value="RNA-binding transcriptional accessory protein"/>
    <property type="match status" value="1"/>
</dbReference>
<dbReference type="SMART" id="SM00316">
    <property type="entry name" value="S1"/>
    <property type="match status" value="1"/>
</dbReference>
<dbReference type="InterPro" id="IPR055179">
    <property type="entry name" value="Tex-like_central_region"/>
</dbReference>
<dbReference type="PANTHER" id="PTHR10724">
    <property type="entry name" value="30S RIBOSOMAL PROTEIN S1"/>
    <property type="match status" value="1"/>
</dbReference>
<gene>
    <name evidence="2" type="ORF">ENN47_06770</name>
</gene>
<dbReference type="Pfam" id="PF00575">
    <property type="entry name" value="S1"/>
    <property type="match status" value="1"/>
</dbReference>
<dbReference type="GO" id="GO:0005737">
    <property type="term" value="C:cytoplasm"/>
    <property type="evidence" value="ECO:0007669"/>
    <property type="project" value="UniProtKB-ARBA"/>
</dbReference>
<dbReference type="Gene3D" id="3.30.420.140">
    <property type="entry name" value="YqgF/RNase H-like domain"/>
    <property type="match status" value="1"/>
</dbReference>
<dbReference type="Pfam" id="PF22706">
    <property type="entry name" value="Tex_central_region"/>
    <property type="match status" value="1"/>
</dbReference>
<dbReference type="InterPro" id="IPR018974">
    <property type="entry name" value="Tex-like_N"/>
</dbReference>
<dbReference type="InterPro" id="IPR041692">
    <property type="entry name" value="HHH_9"/>
</dbReference>
<dbReference type="FunFam" id="1.10.150.310:FF:000002">
    <property type="entry name" value="Putative transcription modulator/accessory protein"/>
    <property type="match status" value="1"/>
</dbReference>
<dbReference type="InterPro" id="IPR010994">
    <property type="entry name" value="RuvA_2-like"/>
</dbReference>
<dbReference type="Gene3D" id="1.10.10.650">
    <property type="entry name" value="RuvA domain 2-like"/>
    <property type="match status" value="1"/>
</dbReference>
<dbReference type="Pfam" id="PF17674">
    <property type="entry name" value="HHH_9"/>
    <property type="match status" value="1"/>
</dbReference>
<dbReference type="Pfam" id="PF16921">
    <property type="entry name" value="Tex_YqgF"/>
    <property type="match status" value="1"/>
</dbReference>
<dbReference type="AlphaFoldDB" id="A0A7C1CWD7"/>
<dbReference type="PANTHER" id="PTHR10724:SF10">
    <property type="entry name" value="S1 RNA-BINDING DOMAIN-CONTAINING PROTEIN 1"/>
    <property type="match status" value="1"/>
</dbReference>
<dbReference type="InterPro" id="IPR032639">
    <property type="entry name" value="Tex_YqgF"/>
</dbReference>
<evidence type="ECO:0000313" key="2">
    <source>
        <dbReference type="EMBL" id="HDP77870.1"/>
    </source>
</evidence>
<dbReference type="Proteomes" id="UP000886198">
    <property type="component" value="Unassembled WGS sequence"/>
</dbReference>
<feature type="domain" description="S1 motif" evidence="1">
    <location>
        <begin position="643"/>
        <end position="711"/>
    </location>
</feature>
<dbReference type="Pfam" id="PF09371">
    <property type="entry name" value="Tex_N"/>
    <property type="match status" value="1"/>
</dbReference>
<dbReference type="GO" id="GO:0003729">
    <property type="term" value="F:mRNA binding"/>
    <property type="evidence" value="ECO:0007669"/>
    <property type="project" value="UniProtKB-ARBA"/>
</dbReference>
<dbReference type="SUPFAM" id="SSF50249">
    <property type="entry name" value="Nucleic acid-binding proteins"/>
    <property type="match status" value="1"/>
</dbReference>
<evidence type="ECO:0000259" key="1">
    <source>
        <dbReference type="PROSITE" id="PS50126"/>
    </source>
</evidence>
<dbReference type="InterPro" id="IPR023319">
    <property type="entry name" value="Tex-like_HTH_dom_sf"/>
</dbReference>
<sequence>MNEIVTDIANSLALPRWKVENAVEMLEEGKTIPFIARYRKEKTGELNEIQLREISDALEYSKKLRSRKEEVLRIIEEKGKLTEELEAAINDAKNLQLVEDLYLPFKSKKKTRADKAREKGLQPLADFLKTSRIKDETFVVTFVNAEQEILQIEEALEGARDILAEEFSQEISVRKVLRNQLKSKGTIKSSHSDKQDEREVYRDYYDFSQPISRLAAHQIMALFRGEREEILSLKLELPFDILPSLRDLIGWKEYLAYYEELVEASADSYSRLLMPSIEREVRNMIKEEAEGRAIHVFARNLRDLFLQPPLGEKVVMGIDPGYRTGCKVAVIGKDGSLLYHDVIYPTPPQSDYIGSSMKVVQAINTLEVELISIGNGTGSRETEVFVSRLIKEHKLPVKYVIVTESGASVYSTSKVAIEEFPNEDVTTRGAISIARRVQDPLAEYVKIPPEAIGVGMYQHDVNQSELKKTLDREVESVVNLVGVNLNTASEHLLKYISGLNSRAALNIVKHRAENGAFMNRKELLRVSGLGPKAFEQAAGFCRILNGSEALDGTSVHPESYEIARDIIKSAGFGPEELFTRKEEISKKLDEIDLDAFAKERGLNSITVREVMGMVKKPGLDPREELEKPILRTDVLSMEDLSKGMELEGTVRNVVDFGAFVDIGVKQDGLIHKSKMGRRVRDPLEVLSVGQIVKVRVLEVDTKRMRIGLELLADANSN</sequence>
<dbReference type="InterPro" id="IPR012340">
    <property type="entry name" value="NA-bd_OB-fold"/>
</dbReference>
<dbReference type="Gene3D" id="1.10.3500.10">
    <property type="entry name" value="Tex N-terminal region-like"/>
    <property type="match status" value="1"/>
</dbReference>
<dbReference type="SUPFAM" id="SSF47781">
    <property type="entry name" value="RuvA domain 2-like"/>
    <property type="match status" value="2"/>
</dbReference>
<dbReference type="EMBL" id="DSBT01000180">
    <property type="protein sequence ID" value="HDP77870.1"/>
    <property type="molecule type" value="Genomic_DNA"/>
</dbReference>
<accession>A0A7C1CWD7</accession>
<dbReference type="InterPro" id="IPR023323">
    <property type="entry name" value="Tex-like_dom_sf"/>
</dbReference>
<dbReference type="InterPro" id="IPR012337">
    <property type="entry name" value="RNaseH-like_sf"/>
</dbReference>
<dbReference type="InterPro" id="IPR037027">
    <property type="entry name" value="YqgF/RNaseH-like_dom_sf"/>
</dbReference>
<dbReference type="GO" id="GO:0006139">
    <property type="term" value="P:nucleobase-containing compound metabolic process"/>
    <property type="evidence" value="ECO:0007669"/>
    <property type="project" value="InterPro"/>
</dbReference>
<dbReference type="GO" id="GO:0003735">
    <property type="term" value="F:structural constituent of ribosome"/>
    <property type="evidence" value="ECO:0007669"/>
    <property type="project" value="TreeGrafter"/>
</dbReference>
<dbReference type="InterPro" id="IPR044146">
    <property type="entry name" value="S1_Tex"/>
</dbReference>
<reference evidence="2" key="1">
    <citation type="journal article" date="2020" name="mSystems">
        <title>Genome- and Community-Level Interaction Insights into Carbon Utilization and Element Cycling Functions of Hydrothermarchaeota in Hydrothermal Sediment.</title>
        <authorList>
            <person name="Zhou Z."/>
            <person name="Liu Y."/>
            <person name="Xu W."/>
            <person name="Pan J."/>
            <person name="Luo Z.H."/>
            <person name="Li M."/>
        </authorList>
    </citation>
    <scope>NUCLEOTIDE SEQUENCE [LARGE SCALE GENOMIC DNA]</scope>
    <source>
        <strain evidence="2">SpSt-1179</strain>
    </source>
</reference>
<dbReference type="InterPro" id="IPR006641">
    <property type="entry name" value="YqgF/RNaseH-like_dom"/>
</dbReference>
<dbReference type="FunFam" id="1.10.10.650:FF:000001">
    <property type="entry name" value="S1 RNA-binding domain 1"/>
    <property type="match status" value="1"/>
</dbReference>
<dbReference type="InterPro" id="IPR003029">
    <property type="entry name" value="S1_domain"/>
</dbReference>
<dbReference type="SUPFAM" id="SSF53098">
    <property type="entry name" value="Ribonuclease H-like"/>
    <property type="match status" value="1"/>
</dbReference>
<dbReference type="PROSITE" id="PS50126">
    <property type="entry name" value="S1"/>
    <property type="match status" value="1"/>
</dbReference>
<comment type="caution">
    <text evidence="2">The sequence shown here is derived from an EMBL/GenBank/DDBJ whole genome shotgun (WGS) entry which is preliminary data.</text>
</comment>
<dbReference type="GO" id="GO:0006412">
    <property type="term" value="P:translation"/>
    <property type="evidence" value="ECO:0007669"/>
    <property type="project" value="TreeGrafter"/>
</dbReference>
<dbReference type="Pfam" id="PF12836">
    <property type="entry name" value="HHH_3"/>
    <property type="match status" value="1"/>
</dbReference>
<organism evidence="2">
    <name type="scientific">Mesotoga infera</name>
    <dbReference type="NCBI Taxonomy" id="1236046"/>
    <lineage>
        <taxon>Bacteria</taxon>
        <taxon>Thermotogati</taxon>
        <taxon>Thermotogota</taxon>
        <taxon>Thermotogae</taxon>
        <taxon>Kosmotogales</taxon>
        <taxon>Kosmotogaceae</taxon>
        <taxon>Mesotoga</taxon>
    </lineage>
</organism>